<comment type="caution">
    <text evidence="8">The sequence shown here is derived from an EMBL/GenBank/DDBJ whole genome shotgun (WGS) entry which is preliminary data.</text>
</comment>
<proteinExistence type="inferred from homology"/>
<organism evidence="8 9">
    <name type="scientific">Candidatus Abyssobacteria bacterium SURF_17</name>
    <dbReference type="NCBI Taxonomy" id="2093361"/>
    <lineage>
        <taxon>Bacteria</taxon>
        <taxon>Pseudomonadati</taxon>
        <taxon>Candidatus Hydrogenedentota</taxon>
        <taxon>Candidatus Abyssobacteria</taxon>
    </lineage>
</organism>
<dbReference type="InterPro" id="IPR029752">
    <property type="entry name" value="D-isomer_DH_CS1"/>
</dbReference>
<dbReference type="InterPro" id="IPR050857">
    <property type="entry name" value="D-2-hydroxyacid_DH"/>
</dbReference>
<dbReference type="InterPro" id="IPR036291">
    <property type="entry name" value="NAD(P)-bd_dom_sf"/>
</dbReference>
<dbReference type="AlphaFoldDB" id="A0A419EPW9"/>
<reference evidence="8 9" key="1">
    <citation type="journal article" date="2017" name="ISME J.">
        <title>Energy and carbon metabolisms in a deep terrestrial subsurface fluid microbial community.</title>
        <authorList>
            <person name="Momper L."/>
            <person name="Jungbluth S.P."/>
            <person name="Lee M.D."/>
            <person name="Amend J.P."/>
        </authorList>
    </citation>
    <scope>NUCLEOTIDE SEQUENCE [LARGE SCALE GENOMIC DNA]</scope>
    <source>
        <strain evidence="8">SURF_17</strain>
    </source>
</reference>
<protein>
    <recommendedName>
        <fullName evidence="10">Hydroxyacid dehydrogenase</fullName>
    </recommendedName>
</protein>
<keyword evidence="4" id="KW-0520">NAD</keyword>
<dbReference type="SUPFAM" id="SSF51735">
    <property type="entry name" value="NAD(P)-binding Rossmann-fold domains"/>
    <property type="match status" value="1"/>
</dbReference>
<evidence type="ECO:0000313" key="9">
    <source>
        <dbReference type="Proteomes" id="UP000285961"/>
    </source>
</evidence>
<dbReference type="SUPFAM" id="SSF52283">
    <property type="entry name" value="Formate/glycerate dehydrogenase catalytic domain-like"/>
    <property type="match status" value="1"/>
</dbReference>
<dbReference type="FunFam" id="3.40.50.720:FF:000203">
    <property type="entry name" value="D-3-phosphoglycerate dehydrogenase (SerA)"/>
    <property type="match status" value="1"/>
</dbReference>
<evidence type="ECO:0000313" key="8">
    <source>
        <dbReference type="EMBL" id="RJP65025.1"/>
    </source>
</evidence>
<evidence type="ECO:0000256" key="1">
    <source>
        <dbReference type="ARBA" id="ARBA00005854"/>
    </source>
</evidence>
<dbReference type="Pfam" id="PF02826">
    <property type="entry name" value="2-Hacid_dh_C"/>
    <property type="match status" value="1"/>
</dbReference>
<dbReference type="GO" id="GO:0016616">
    <property type="term" value="F:oxidoreductase activity, acting on the CH-OH group of donors, NAD or NADP as acceptor"/>
    <property type="evidence" value="ECO:0007669"/>
    <property type="project" value="InterPro"/>
</dbReference>
<keyword evidence="2" id="KW-0028">Amino-acid biosynthesis</keyword>
<evidence type="ECO:0000259" key="6">
    <source>
        <dbReference type="Pfam" id="PF00389"/>
    </source>
</evidence>
<dbReference type="InterPro" id="IPR029753">
    <property type="entry name" value="D-isomer_DH_CS"/>
</dbReference>
<dbReference type="GO" id="GO:0008652">
    <property type="term" value="P:amino acid biosynthetic process"/>
    <property type="evidence" value="ECO:0007669"/>
    <property type="project" value="UniProtKB-KW"/>
</dbReference>
<accession>A0A419EPW9</accession>
<evidence type="ECO:0000256" key="4">
    <source>
        <dbReference type="ARBA" id="ARBA00023027"/>
    </source>
</evidence>
<evidence type="ECO:0000259" key="7">
    <source>
        <dbReference type="Pfam" id="PF02826"/>
    </source>
</evidence>
<dbReference type="Pfam" id="PF00389">
    <property type="entry name" value="2-Hacid_dh"/>
    <property type="match status" value="1"/>
</dbReference>
<evidence type="ECO:0000256" key="2">
    <source>
        <dbReference type="ARBA" id="ARBA00022605"/>
    </source>
</evidence>
<dbReference type="PROSITE" id="PS00671">
    <property type="entry name" value="D_2_HYDROXYACID_DH_3"/>
    <property type="match status" value="1"/>
</dbReference>
<feature type="domain" description="D-isomer specific 2-hydroxyacid dehydrogenase catalytic" evidence="6">
    <location>
        <begin position="20"/>
        <end position="317"/>
    </location>
</feature>
<dbReference type="InterPro" id="IPR006140">
    <property type="entry name" value="D-isomer_DH_NAD-bd"/>
</dbReference>
<dbReference type="PANTHER" id="PTHR42789">
    <property type="entry name" value="D-ISOMER SPECIFIC 2-HYDROXYACID DEHYDROGENASE FAMILY PROTEIN (AFU_ORTHOLOGUE AFUA_6G10090)"/>
    <property type="match status" value="1"/>
</dbReference>
<name>A0A419EPW9_9BACT</name>
<evidence type="ECO:0000256" key="5">
    <source>
        <dbReference type="RuleBase" id="RU003719"/>
    </source>
</evidence>
<dbReference type="PROSITE" id="PS00065">
    <property type="entry name" value="D_2_HYDROXYACID_DH_1"/>
    <property type="match status" value="1"/>
</dbReference>
<comment type="similarity">
    <text evidence="1 5">Belongs to the D-isomer specific 2-hydroxyacid dehydrogenase family.</text>
</comment>
<dbReference type="PROSITE" id="PS00670">
    <property type="entry name" value="D_2_HYDROXYACID_DH_2"/>
    <property type="match status" value="1"/>
</dbReference>
<dbReference type="CDD" id="cd12172">
    <property type="entry name" value="PGDH_like_2"/>
    <property type="match status" value="1"/>
</dbReference>
<dbReference type="EMBL" id="QZKI01000131">
    <property type="protein sequence ID" value="RJP65025.1"/>
    <property type="molecule type" value="Genomic_DNA"/>
</dbReference>
<evidence type="ECO:0008006" key="10">
    <source>
        <dbReference type="Google" id="ProtNLM"/>
    </source>
</evidence>
<dbReference type="Gene3D" id="3.40.50.720">
    <property type="entry name" value="NAD(P)-binding Rossmann-like Domain"/>
    <property type="match status" value="2"/>
</dbReference>
<gene>
    <name evidence="8" type="ORF">C4532_18380</name>
</gene>
<sequence length="327" mass="34878">MADRVLVCARTVQALEGAHKDVLKQAGFEIVPSKLDRHLTADELAERLPGMVAVIVGLDEVSQKALDGADILKVISMNGVGLDRIDVEAATDRGIVVTHTPGTNADSVADHTLALILAQARLIPHHDRNVRSGGWTRIAGRELKGRVLGIVGVGHIGKAVALRALAFGMRVQAYDPFPDRAFCSTHGIDVVDLKDILATSDVLSLHCPVTPDTENLINASSIATMKRGAVLINTARGELVDENALIDALASGPLSGAGLDVFTTEPPRESPLWRMEQVVLSPHLGGNTREAVLRTAYQSALNVVAVVRGGKADRVVNPEVLREIRKD</sequence>
<dbReference type="GO" id="GO:0051287">
    <property type="term" value="F:NAD binding"/>
    <property type="evidence" value="ECO:0007669"/>
    <property type="project" value="InterPro"/>
</dbReference>
<dbReference type="InterPro" id="IPR006139">
    <property type="entry name" value="D-isomer_2_OHA_DH_cat_dom"/>
</dbReference>
<feature type="domain" description="D-isomer specific 2-hydroxyacid dehydrogenase NAD-binding" evidence="7">
    <location>
        <begin position="113"/>
        <end position="285"/>
    </location>
</feature>
<dbReference type="Proteomes" id="UP000285961">
    <property type="component" value="Unassembled WGS sequence"/>
</dbReference>
<dbReference type="PANTHER" id="PTHR42789:SF1">
    <property type="entry name" value="D-ISOMER SPECIFIC 2-HYDROXYACID DEHYDROGENASE FAMILY PROTEIN (AFU_ORTHOLOGUE AFUA_6G10090)"/>
    <property type="match status" value="1"/>
</dbReference>
<keyword evidence="3 5" id="KW-0560">Oxidoreductase</keyword>
<evidence type="ECO:0000256" key="3">
    <source>
        <dbReference type="ARBA" id="ARBA00023002"/>
    </source>
</evidence>